<dbReference type="Proteomes" id="UP000218231">
    <property type="component" value="Unassembled WGS sequence"/>
</dbReference>
<dbReference type="GO" id="GO:0000978">
    <property type="term" value="F:RNA polymerase II cis-regulatory region sequence-specific DNA binding"/>
    <property type="evidence" value="ECO:0007669"/>
    <property type="project" value="TreeGrafter"/>
</dbReference>
<evidence type="ECO:0000256" key="5">
    <source>
        <dbReference type="PROSITE-ProRule" id="PRU00108"/>
    </source>
</evidence>
<dbReference type="PROSITE" id="PS00027">
    <property type="entry name" value="HOMEOBOX_1"/>
    <property type="match status" value="1"/>
</dbReference>
<evidence type="ECO:0000256" key="6">
    <source>
        <dbReference type="RuleBase" id="RU000682"/>
    </source>
</evidence>
<dbReference type="CDD" id="cd00086">
    <property type="entry name" value="homeodomain"/>
    <property type="match status" value="1"/>
</dbReference>
<dbReference type="STRING" id="2018661.A0A2A2L3R6"/>
<evidence type="ECO:0000256" key="1">
    <source>
        <dbReference type="ARBA" id="ARBA00004123"/>
    </source>
</evidence>
<evidence type="ECO:0000313" key="10">
    <source>
        <dbReference type="Proteomes" id="UP000218231"/>
    </source>
</evidence>
<dbReference type="PROSITE" id="PS50071">
    <property type="entry name" value="HOMEOBOX_2"/>
    <property type="match status" value="1"/>
</dbReference>
<dbReference type="GO" id="GO:0005634">
    <property type="term" value="C:nucleus"/>
    <property type="evidence" value="ECO:0007669"/>
    <property type="project" value="UniProtKB-SubCell"/>
</dbReference>
<sequence>MVSNSSPPFPYHPFHAFSAAAAAASNPGLQYPFPPYFPLSNPNQPPLAQFAPTHAGTTSNFTPALGAVPPTLPPVIQHTISSVQPPNPSSIATTPVDTSQNQPLAESPTSNQNQLIPTPPLHPISTSSSDIPPTPTSNSSGSMNDSMRRGGRRERTSFNRFQLDQLEAVFRTCQYPDLYKRDELAKIIHLPEGRVQVWFKNRRAKDRQQKKQNERSRPSGSSTESPPPEPQKPETKPMMPLIPLPGTEEFNQRCEAKYQLNSSPSALLIKPEPIVDDQKFIPTMDTVKYEPTTTPFVPNETLVAGWSSYPISTTGYFYNSPYFPPNYYNYAGGYSGDYTPNNMNYCGNL</sequence>
<dbReference type="Pfam" id="PF00046">
    <property type="entry name" value="Homeodomain"/>
    <property type="match status" value="1"/>
</dbReference>
<feature type="compositionally biased region" description="Basic and acidic residues" evidence="7">
    <location>
        <begin position="206"/>
        <end position="217"/>
    </location>
</feature>
<comment type="caution">
    <text evidence="9">The sequence shown here is derived from an EMBL/GenBank/DDBJ whole genome shotgun (WGS) entry which is preliminary data.</text>
</comment>
<organism evidence="9 10">
    <name type="scientific">Diploscapter pachys</name>
    <dbReference type="NCBI Taxonomy" id="2018661"/>
    <lineage>
        <taxon>Eukaryota</taxon>
        <taxon>Metazoa</taxon>
        <taxon>Ecdysozoa</taxon>
        <taxon>Nematoda</taxon>
        <taxon>Chromadorea</taxon>
        <taxon>Rhabditida</taxon>
        <taxon>Rhabditina</taxon>
        <taxon>Rhabditomorpha</taxon>
        <taxon>Rhabditoidea</taxon>
        <taxon>Rhabditidae</taxon>
        <taxon>Diploscapter</taxon>
    </lineage>
</organism>
<feature type="compositionally biased region" description="Low complexity" evidence="7">
    <location>
        <begin position="123"/>
        <end position="140"/>
    </location>
</feature>
<evidence type="ECO:0000259" key="8">
    <source>
        <dbReference type="PROSITE" id="PS50071"/>
    </source>
</evidence>
<accession>A0A2A2L3R6</accession>
<name>A0A2A2L3R6_9BILA</name>
<dbReference type="InterPro" id="IPR017970">
    <property type="entry name" value="Homeobox_CS"/>
</dbReference>
<reference evidence="9 10" key="1">
    <citation type="journal article" date="2017" name="Curr. Biol.">
        <title>Genome architecture and evolution of a unichromosomal asexual nematode.</title>
        <authorList>
            <person name="Fradin H."/>
            <person name="Zegar C."/>
            <person name="Gutwein M."/>
            <person name="Lucas J."/>
            <person name="Kovtun M."/>
            <person name="Corcoran D."/>
            <person name="Baugh L.R."/>
            <person name="Kiontke K."/>
            <person name="Gunsalus K."/>
            <person name="Fitch D.H."/>
            <person name="Piano F."/>
        </authorList>
    </citation>
    <scope>NUCLEOTIDE SEQUENCE [LARGE SCALE GENOMIC DNA]</scope>
    <source>
        <strain evidence="9">PF1309</strain>
    </source>
</reference>
<evidence type="ECO:0000256" key="7">
    <source>
        <dbReference type="SAM" id="MobiDB-lite"/>
    </source>
</evidence>
<dbReference type="SMART" id="SM00389">
    <property type="entry name" value="HOX"/>
    <property type="match status" value="1"/>
</dbReference>
<dbReference type="AlphaFoldDB" id="A0A2A2L3R6"/>
<feature type="region of interest" description="Disordered" evidence="7">
    <location>
        <begin position="201"/>
        <end position="243"/>
    </location>
</feature>
<proteinExistence type="predicted"/>
<dbReference type="EMBL" id="LIAE01007228">
    <property type="protein sequence ID" value="PAV80707.1"/>
    <property type="molecule type" value="Genomic_DNA"/>
</dbReference>
<dbReference type="PANTHER" id="PTHR45793:SF25">
    <property type="entry name" value="HOMEOBOX PROTEIN CEH-36"/>
    <property type="match status" value="1"/>
</dbReference>
<keyword evidence="10" id="KW-1185">Reference proteome</keyword>
<evidence type="ECO:0000256" key="2">
    <source>
        <dbReference type="ARBA" id="ARBA00023125"/>
    </source>
</evidence>
<gene>
    <name evidence="9" type="ORF">WR25_03313</name>
</gene>
<dbReference type="PANTHER" id="PTHR45793">
    <property type="entry name" value="HOMEOBOX PROTEIN"/>
    <property type="match status" value="1"/>
</dbReference>
<dbReference type="InterPro" id="IPR009057">
    <property type="entry name" value="Homeodomain-like_sf"/>
</dbReference>
<evidence type="ECO:0000256" key="4">
    <source>
        <dbReference type="ARBA" id="ARBA00023242"/>
    </source>
</evidence>
<feature type="region of interest" description="Disordered" evidence="7">
    <location>
        <begin position="52"/>
        <end position="158"/>
    </location>
</feature>
<keyword evidence="2 5" id="KW-0238">DNA-binding</keyword>
<feature type="domain" description="Homeobox" evidence="8">
    <location>
        <begin position="149"/>
        <end position="209"/>
    </location>
</feature>
<comment type="subcellular location">
    <subcellularLocation>
        <location evidence="1 5 6">Nucleus</location>
    </subcellularLocation>
</comment>
<dbReference type="GO" id="GO:0000981">
    <property type="term" value="F:DNA-binding transcription factor activity, RNA polymerase II-specific"/>
    <property type="evidence" value="ECO:0007669"/>
    <property type="project" value="InterPro"/>
</dbReference>
<feature type="compositionally biased region" description="Polar residues" evidence="7">
    <location>
        <begin position="78"/>
        <end position="116"/>
    </location>
</feature>
<evidence type="ECO:0000313" key="9">
    <source>
        <dbReference type="EMBL" id="PAV80707.1"/>
    </source>
</evidence>
<protein>
    <recommendedName>
        <fullName evidence="8">Homeobox domain-containing protein</fullName>
    </recommendedName>
</protein>
<feature type="DNA-binding region" description="Homeobox" evidence="5">
    <location>
        <begin position="151"/>
        <end position="210"/>
    </location>
</feature>
<dbReference type="SUPFAM" id="SSF46689">
    <property type="entry name" value="Homeodomain-like"/>
    <property type="match status" value="1"/>
</dbReference>
<dbReference type="OrthoDB" id="6159439at2759"/>
<dbReference type="InterPro" id="IPR001356">
    <property type="entry name" value="HD"/>
</dbReference>
<keyword evidence="4 5" id="KW-0539">Nucleus</keyword>
<keyword evidence="3 5" id="KW-0371">Homeobox</keyword>
<dbReference type="Gene3D" id="1.10.10.60">
    <property type="entry name" value="Homeodomain-like"/>
    <property type="match status" value="1"/>
</dbReference>
<evidence type="ECO:0000256" key="3">
    <source>
        <dbReference type="ARBA" id="ARBA00023155"/>
    </source>
</evidence>